<proteinExistence type="predicted"/>
<organism evidence="1 2">
    <name type="scientific">Pleurotus cornucopiae</name>
    <name type="common">Cornucopia mushroom</name>
    <dbReference type="NCBI Taxonomy" id="5321"/>
    <lineage>
        <taxon>Eukaryota</taxon>
        <taxon>Fungi</taxon>
        <taxon>Dikarya</taxon>
        <taxon>Basidiomycota</taxon>
        <taxon>Agaricomycotina</taxon>
        <taxon>Agaricomycetes</taxon>
        <taxon>Agaricomycetidae</taxon>
        <taxon>Agaricales</taxon>
        <taxon>Pleurotineae</taxon>
        <taxon>Pleurotaceae</taxon>
        <taxon>Pleurotus</taxon>
    </lineage>
</organism>
<accession>A0ACB7J3D1</accession>
<evidence type="ECO:0000313" key="2">
    <source>
        <dbReference type="Proteomes" id="UP000824881"/>
    </source>
</evidence>
<name>A0ACB7J3D1_PLECO</name>
<sequence length="803" mass="90079">MLQTPLKQNTNVHFHSTNTSALKTDDKKTHFRKQEKLRTIVKRELRNATFEASWVPDTFCPADPTVVTRVLDLLKKQQVFTTTLGGEQVVLTNWPAPGAGERQFYAPFIQKLNAIIDAFKALYPNQYARSFFAGTRFYVYDRSMLGSVDGEAALKPDLLASKATLDGGLRIYWYHAMLAGEVRLSWPELVAQAATYARCMFAATEHHVFIPILCLNHAEGSFRLCLYHRGGLLASTAMNLKTIVGFHLFVSTIVGLWQWDSLKKAGCEPSMSHSHISFNDCQYRITAILCRRQAIRARATSVFVVQKDETPADEGIKTRSQVRDNMARVLLLNDKKLEPWSRLSPFDDLIPFPPSVTKHIAPIQFPDTFIVKCSHQPDGRHKEEDVFHSVQGFIGIPEILGGYEAEQFNIPTEHTAVKWDIISHDKVGLDSDDSDDSGGYGSDAEENTVAADEVEDLENLVVPIEYKTDDGSDDNDDKRGSGSYVDHHEDSDHTADGNSDGNEGVGSVEDDSNHEDDAAIQEVKPHQNHTIEIRRHRHLIIKTVGRRLELVDGPRTLARAIQHAIIGHCALFTVGSYLHRDVSNGNIVVLPKPIDGCKIPPILSSTVQSNQCIAVLIDGDVAKEWGSGEQASHRSGTLPFISAQVADRWLVGLPPSHTPIDDLESFVWVLLYELLRWTAKRTKREKAWWKQMNAVRLDIAALSKHATLSMWADPELYKQIKLSSILRPFRKLLHKLFASAASFEKEMRTTSEADLIDLFNRAYIQFVRILEGHIPLLPTTFTLRRDSKDKGVSKGLKKGKKGI</sequence>
<gene>
    <name evidence="1" type="ORF">CCMSSC00406_0002243</name>
</gene>
<comment type="caution">
    <text evidence="1">The sequence shown here is derived from an EMBL/GenBank/DDBJ whole genome shotgun (WGS) entry which is preliminary data.</text>
</comment>
<reference evidence="1 2" key="1">
    <citation type="journal article" date="2021" name="Appl. Environ. Microbiol.">
        <title>Genetic linkage and physical mapping for an oyster mushroom Pleurotus cornucopiae and QTL analysis for the trait cap color.</title>
        <authorList>
            <person name="Zhang Y."/>
            <person name="Gao W."/>
            <person name="Sonnenberg A."/>
            <person name="Chen Q."/>
            <person name="Zhang J."/>
            <person name="Huang C."/>
        </authorList>
    </citation>
    <scope>NUCLEOTIDE SEQUENCE [LARGE SCALE GENOMIC DNA]</scope>
    <source>
        <strain evidence="1">CCMSSC00406</strain>
    </source>
</reference>
<evidence type="ECO:0000313" key="1">
    <source>
        <dbReference type="EMBL" id="KAG9224606.1"/>
    </source>
</evidence>
<protein>
    <submittedName>
        <fullName evidence="1">Uncharacterized protein</fullName>
    </submittedName>
</protein>
<dbReference type="Proteomes" id="UP000824881">
    <property type="component" value="Unassembled WGS sequence"/>
</dbReference>
<keyword evidence="2" id="KW-1185">Reference proteome</keyword>
<dbReference type="EMBL" id="WQMT02000003">
    <property type="protein sequence ID" value="KAG9224606.1"/>
    <property type="molecule type" value="Genomic_DNA"/>
</dbReference>